<sequence>MTVQNSRKITAEKGCKAMCKVKKLEKEHFIKYSYNSKDNLSLLIYDNHESHINLVIFEVTKANGVHILTLLPDLSHWIQPLDVGLY</sequence>
<evidence type="ECO:0000313" key="1">
    <source>
        <dbReference type="EMBL" id="KAJ8898190.1"/>
    </source>
</evidence>
<name>A0ABQ9INC2_9NEOP</name>
<accession>A0ABQ9INC2</accession>
<dbReference type="Proteomes" id="UP001159363">
    <property type="component" value="Chromosome 1"/>
</dbReference>
<dbReference type="EMBL" id="JARBHB010000001">
    <property type="protein sequence ID" value="KAJ8898190.1"/>
    <property type="molecule type" value="Genomic_DNA"/>
</dbReference>
<evidence type="ECO:0000313" key="2">
    <source>
        <dbReference type="Proteomes" id="UP001159363"/>
    </source>
</evidence>
<reference evidence="1 2" key="1">
    <citation type="submission" date="2023-02" db="EMBL/GenBank/DDBJ databases">
        <title>LHISI_Scaffold_Assembly.</title>
        <authorList>
            <person name="Stuart O.P."/>
            <person name="Cleave R."/>
            <person name="Magrath M.J.L."/>
            <person name="Mikheyev A.S."/>
        </authorList>
    </citation>
    <scope>NUCLEOTIDE SEQUENCE [LARGE SCALE GENOMIC DNA]</scope>
    <source>
        <strain evidence="1">Daus_M_001</strain>
        <tissue evidence="1">Leg muscle</tissue>
    </source>
</reference>
<comment type="caution">
    <text evidence="1">The sequence shown here is derived from an EMBL/GenBank/DDBJ whole genome shotgun (WGS) entry which is preliminary data.</text>
</comment>
<keyword evidence="2" id="KW-1185">Reference proteome</keyword>
<organism evidence="1 2">
    <name type="scientific">Dryococelus australis</name>
    <dbReference type="NCBI Taxonomy" id="614101"/>
    <lineage>
        <taxon>Eukaryota</taxon>
        <taxon>Metazoa</taxon>
        <taxon>Ecdysozoa</taxon>
        <taxon>Arthropoda</taxon>
        <taxon>Hexapoda</taxon>
        <taxon>Insecta</taxon>
        <taxon>Pterygota</taxon>
        <taxon>Neoptera</taxon>
        <taxon>Polyneoptera</taxon>
        <taxon>Phasmatodea</taxon>
        <taxon>Verophasmatodea</taxon>
        <taxon>Anareolatae</taxon>
        <taxon>Phasmatidae</taxon>
        <taxon>Eurycanthinae</taxon>
        <taxon>Dryococelus</taxon>
    </lineage>
</organism>
<proteinExistence type="predicted"/>
<gene>
    <name evidence="1" type="ORF">PR048_003550</name>
</gene>
<evidence type="ECO:0008006" key="3">
    <source>
        <dbReference type="Google" id="ProtNLM"/>
    </source>
</evidence>
<protein>
    <recommendedName>
        <fullName evidence="3">DDE-1 domain-containing protein</fullName>
    </recommendedName>
</protein>